<evidence type="ECO:0000313" key="3">
    <source>
        <dbReference type="Proteomes" id="UP000288805"/>
    </source>
</evidence>
<dbReference type="Proteomes" id="UP000288805">
    <property type="component" value="Unassembled WGS sequence"/>
</dbReference>
<evidence type="ECO:0000256" key="1">
    <source>
        <dbReference type="SAM" id="MobiDB-lite"/>
    </source>
</evidence>
<feature type="region of interest" description="Disordered" evidence="1">
    <location>
        <begin position="1"/>
        <end position="23"/>
    </location>
</feature>
<name>A0A438FMQ0_VITVI</name>
<evidence type="ECO:0000313" key="2">
    <source>
        <dbReference type="EMBL" id="RVW61020.1"/>
    </source>
</evidence>
<gene>
    <name evidence="2" type="ORF">CK203_051368</name>
</gene>
<accession>A0A438FMQ0</accession>
<dbReference type="InterPro" id="IPR036691">
    <property type="entry name" value="Endo/exonu/phosph_ase_sf"/>
</dbReference>
<evidence type="ECO:0008006" key="4">
    <source>
        <dbReference type="Google" id="ProtNLM"/>
    </source>
</evidence>
<proteinExistence type="predicted"/>
<sequence>MDCALKENERSEPKSFWEVGESSKGAERVLDPVRAQGNTGLFCEGPTNSGLGCALKENKRSGPKLFWEVGQSSKGAERVSDPNQAFLDEPLKKGRASVFQMLSKGWFAEEFLVGGMGFEEIEGVLGSFSPTDACLMDEASRHSFVSPSFVCVWGGQDSSSSPFSRVERALIEWKKGVFEKGDGESFPIREGRDGRVEEEGGDVELWRYSCLENFCHCLGMPTEEFEGVYGPTVKLEREDFFSELGAIRGLWNELWCVAGDFNMIRFHSKCSRGGRLSLAMRRFSKVVEDSELRDLHLQGGCSLGVEEEGFKEVLRKWWEGIQVSGSIDFILTEKLKALKPILRSWNKEVFGKVETKKQSAWNLVDFWDKEESVRSLSMEEEEAQKEARKTYKKWVLLEEVSWKQKSREIWLKKGDRNTRFFHQMANAHRRRNQLTRVKVNERWLTEESEIKEEVRRVFKGLLADLNGWKPTIDGLIFKRLEELDVEGLEKPFSEEKIFGALSGFCKEKAPDLDCFSMVF</sequence>
<feature type="compositionally biased region" description="Basic and acidic residues" evidence="1">
    <location>
        <begin position="1"/>
        <end position="15"/>
    </location>
</feature>
<reference evidence="2 3" key="1">
    <citation type="journal article" date="2018" name="PLoS Genet.">
        <title>Population sequencing reveals clonal diversity and ancestral inbreeding in the grapevine cultivar Chardonnay.</title>
        <authorList>
            <person name="Roach M.J."/>
            <person name="Johnson D.L."/>
            <person name="Bohlmann J."/>
            <person name="van Vuuren H.J."/>
            <person name="Jones S.J."/>
            <person name="Pretorius I.S."/>
            <person name="Schmidt S.A."/>
            <person name="Borneman A.R."/>
        </authorList>
    </citation>
    <scope>NUCLEOTIDE SEQUENCE [LARGE SCALE GENOMIC DNA]</scope>
    <source>
        <strain evidence="3">cv. Chardonnay</strain>
        <tissue evidence="2">Leaf</tissue>
    </source>
</reference>
<dbReference type="EMBL" id="QGNW01000844">
    <property type="protein sequence ID" value="RVW61020.1"/>
    <property type="molecule type" value="Genomic_DNA"/>
</dbReference>
<dbReference type="AlphaFoldDB" id="A0A438FMQ0"/>
<dbReference type="SUPFAM" id="SSF56219">
    <property type="entry name" value="DNase I-like"/>
    <property type="match status" value="1"/>
</dbReference>
<organism evidence="2 3">
    <name type="scientific">Vitis vinifera</name>
    <name type="common">Grape</name>
    <dbReference type="NCBI Taxonomy" id="29760"/>
    <lineage>
        <taxon>Eukaryota</taxon>
        <taxon>Viridiplantae</taxon>
        <taxon>Streptophyta</taxon>
        <taxon>Embryophyta</taxon>
        <taxon>Tracheophyta</taxon>
        <taxon>Spermatophyta</taxon>
        <taxon>Magnoliopsida</taxon>
        <taxon>eudicotyledons</taxon>
        <taxon>Gunneridae</taxon>
        <taxon>Pentapetalae</taxon>
        <taxon>rosids</taxon>
        <taxon>Vitales</taxon>
        <taxon>Vitaceae</taxon>
        <taxon>Viteae</taxon>
        <taxon>Vitis</taxon>
    </lineage>
</organism>
<protein>
    <recommendedName>
        <fullName evidence="4">DUF4283 domain-containing protein</fullName>
    </recommendedName>
</protein>
<comment type="caution">
    <text evidence="2">The sequence shown here is derived from an EMBL/GenBank/DDBJ whole genome shotgun (WGS) entry which is preliminary data.</text>
</comment>